<name>A0ACA9KPZ4_9GLOM</name>
<organism evidence="1 2">
    <name type="scientific">Racocetra persica</name>
    <dbReference type="NCBI Taxonomy" id="160502"/>
    <lineage>
        <taxon>Eukaryota</taxon>
        <taxon>Fungi</taxon>
        <taxon>Fungi incertae sedis</taxon>
        <taxon>Mucoromycota</taxon>
        <taxon>Glomeromycotina</taxon>
        <taxon>Glomeromycetes</taxon>
        <taxon>Diversisporales</taxon>
        <taxon>Gigasporaceae</taxon>
        <taxon>Racocetra</taxon>
    </lineage>
</organism>
<gene>
    <name evidence="1" type="ORF">RPERSI_LOCUS1205</name>
</gene>
<protein>
    <submittedName>
        <fullName evidence="1">10351_t:CDS:1</fullName>
    </submittedName>
</protein>
<keyword evidence="2" id="KW-1185">Reference proteome</keyword>
<accession>A0ACA9KPZ4</accession>
<sequence>MSDDLLVSNLFSVKDKIALITGGGTGIGKMIAKAFVKNGAIVYIASRNKTVASRDKASLDDVASELTEMGPGKCFSIEANLDSKDACEKLVTDFKNLGNVKLDILVNNAGTWHESALTDIPEDAWDRIYNLNVKCVFYLTMAFLPLLEKASKKLVDPSRVIITGSILGIGEGELKVMQAVGLCALPYSSSKSAVHSVSKNLAVHLTPRGINVNVLAPGITPITSTPAELDDIKLSDIPQGRVGGELDMAGAALYLASRAGSWISGIELVVDGGTLLQFKLTDVQKISLQSSICAFGLEIARGAKCLIRMEGNQTIITRPTDTNDPGNAKVVKNYFEDVKAFTFDKSYWSFDKNDPNYAIQTHLYNDLGKELLNHAFEGYNTCIFAYGQTGAGKSHTMMGYGEDKGIIPLTCRELFNRIECSKNPNVTYKVQVYFIEIYSERIRDLLNPKNKENLKLREHPALGPYVEDVSNLIVNSFQDIENLIDEGLKLRSVAATNMNVTSSRSHAIFTLLLTQKHYNEATKMDTEKVSRISLVDLAGSERANNAKSAYINKSLTTLGKVIAALAQYSVGSGSKKDWFIPYRDSVLTWLLKDKLGVLGGNCKTTMIAAISPADYDETLSTLRYADAAKRIKCKAIVNEDLNARLIRELKEELPMLRKVYDSSVLDSQQIVTFKDMEGNVIKKTKEELFDQIQASEKLMKEVTETCQEKIMRTEEIQLERGKTLEELGIMIERKKKSAVGVHSPKMVPHIVNLNEDPLLSECLVYQIKSGITRVGRIDSETPSDIRLAGEKILDSHCHFTNENGTVTLHPSPETTTMVNGHRINKPKKLKSGFRIILGDFHVFRFNNPEEVRRERERNNKPSLQINSNTMSEDVIDCVIDWNYARREMAINYLNNTGGPAPAPFPDEDIQRLMDDLRQIRNARKVYFDCLSNNFDNLSDNSDSLSDTSDSLSDNFDNTASEKTEEKVRVIKEKMQRELDLQKQQYEEKIKLLEAEKKLLEEKLKMVQS</sequence>
<comment type="caution">
    <text evidence="1">The sequence shown here is derived from an EMBL/GenBank/DDBJ whole genome shotgun (WGS) entry which is preliminary data.</text>
</comment>
<evidence type="ECO:0000313" key="2">
    <source>
        <dbReference type="Proteomes" id="UP000789920"/>
    </source>
</evidence>
<dbReference type="EMBL" id="CAJVQC010001053">
    <property type="protein sequence ID" value="CAG8486485.1"/>
    <property type="molecule type" value="Genomic_DNA"/>
</dbReference>
<proteinExistence type="predicted"/>
<reference evidence="1" key="1">
    <citation type="submission" date="2021-06" db="EMBL/GenBank/DDBJ databases">
        <authorList>
            <person name="Kallberg Y."/>
            <person name="Tangrot J."/>
            <person name="Rosling A."/>
        </authorList>
    </citation>
    <scope>NUCLEOTIDE SEQUENCE</scope>
    <source>
        <strain evidence="1">MA461A</strain>
    </source>
</reference>
<evidence type="ECO:0000313" key="1">
    <source>
        <dbReference type="EMBL" id="CAG8486485.1"/>
    </source>
</evidence>
<dbReference type="Proteomes" id="UP000789920">
    <property type="component" value="Unassembled WGS sequence"/>
</dbReference>